<dbReference type="Proteomes" id="UP001211065">
    <property type="component" value="Unassembled WGS sequence"/>
</dbReference>
<sequence length="966" mass="107968">MNKKTLSLLVPLVASTATSQESFLLSKRGVGSITKDCSVLSKCAAHHVSEYDSDWTCYNRRKNECSTPLVYSVGPIEREDDDYLLSKVYCWDGNIFNCPSFNNESPVDPEPPKQKLHCYQGSSTYREYIYQYEVYTETGGPKSCFTGELDGVEYYFDLPTADCGSFLDSPNTPWKKTHCCDTNGCNVPRKFISCYSGSSSNPEQMEKVEAATDGHSCFVGKKDNVFTFANIASEECDALASKSGQYEAVTCCKNDFCNNPADYKPPAEEPMPQNYTLTCWEGSTEGASLVTANSDKLLSCISGKTADSWIYHYLPTVECSKYLAGGEYSKDFTDVSCCNTDGCNKPTEVVAPLPEYKSITCFDGNTDNMEGIVEVVASPDMYGEEVQCMTYSTPTIAYFFAVSKSTCEYYQSLNYSYGYTNVTCCDTDDCNKPVESDFIVSDQFSCYFGSTRNLTNVYKSVYDAFPYENTCFSGTRNGVVEFFGTDASTCYYYQNSDYIYQNVTCCTTTECNKPLPASEYPPPPKTLKCYKGDSGNLDYIYEEELPELDWNGEKNTCVTETNTNGKTYFFGAPASVCQYESQYVSYDNQNYTCCNTDLCNKPVGPYPGPTNNITCFSGYSGYGFDYVSEYTISSYNNETLACFSGTYYDYTYYTATTATECGNYGWYGYSNVQCCYSDNCNAANSTTPTATPTSTFPQETNWNNTNWNNTNWNDTYWNNTENTASIACYSGSSSDLFDVTVSYHDYYSDNPKSCFIGTIGDETYFGVKDSSSCYGMLNGTMETMYKNVTCCDSDYCNYPVGDYTSEPTSSLTCYSSNDDGYLNSDNKSKTKYNSENLQYNCAKGYNALYGGWIYDTLDSETCQYYLSYVFDEGTGSCCDSDFCNQAETQPILQSCNMGSSDAPENVYAYQVTEGYSCYIYSYSEVYYFGILDTSSCANYSEGGIYREWYPDFKCCTSEDGSPCNNP</sequence>
<evidence type="ECO:0000313" key="1">
    <source>
        <dbReference type="EMBL" id="KAJ3216989.1"/>
    </source>
</evidence>
<comment type="caution">
    <text evidence="1">The sequence shown here is derived from an EMBL/GenBank/DDBJ whole genome shotgun (WGS) entry which is preliminary data.</text>
</comment>
<dbReference type="EMBL" id="JADGJW010000449">
    <property type="protein sequence ID" value="KAJ3216989.1"/>
    <property type="molecule type" value="Genomic_DNA"/>
</dbReference>
<gene>
    <name evidence="1" type="ORF">HK099_005629</name>
</gene>
<protein>
    <submittedName>
        <fullName evidence="1">Uncharacterized protein</fullName>
    </submittedName>
</protein>
<reference evidence="1" key="1">
    <citation type="submission" date="2020-05" db="EMBL/GenBank/DDBJ databases">
        <title>Phylogenomic resolution of chytrid fungi.</title>
        <authorList>
            <person name="Stajich J.E."/>
            <person name="Amses K."/>
            <person name="Simmons R."/>
            <person name="Seto K."/>
            <person name="Myers J."/>
            <person name="Bonds A."/>
            <person name="Quandt C.A."/>
            <person name="Barry K."/>
            <person name="Liu P."/>
            <person name="Grigoriev I."/>
            <person name="Longcore J.E."/>
            <person name="James T.Y."/>
        </authorList>
    </citation>
    <scope>NUCLEOTIDE SEQUENCE</scope>
    <source>
        <strain evidence="1">JEL0476</strain>
    </source>
</reference>
<accession>A0AAD5U019</accession>
<dbReference type="AlphaFoldDB" id="A0AAD5U019"/>
<proteinExistence type="predicted"/>
<evidence type="ECO:0000313" key="2">
    <source>
        <dbReference type="Proteomes" id="UP001211065"/>
    </source>
</evidence>
<keyword evidence="2" id="KW-1185">Reference proteome</keyword>
<name>A0AAD5U019_9FUNG</name>
<organism evidence="1 2">
    <name type="scientific">Clydaea vesicula</name>
    <dbReference type="NCBI Taxonomy" id="447962"/>
    <lineage>
        <taxon>Eukaryota</taxon>
        <taxon>Fungi</taxon>
        <taxon>Fungi incertae sedis</taxon>
        <taxon>Chytridiomycota</taxon>
        <taxon>Chytridiomycota incertae sedis</taxon>
        <taxon>Chytridiomycetes</taxon>
        <taxon>Lobulomycetales</taxon>
        <taxon>Lobulomycetaceae</taxon>
        <taxon>Clydaea</taxon>
    </lineage>
</organism>